<evidence type="ECO:0000313" key="1">
    <source>
        <dbReference type="EnsemblMetazoa" id="G22106.1:cds"/>
    </source>
</evidence>
<name>A0A8W8K255_MAGGI</name>
<sequence length="190" mass="22211">MHHNSFSQGNLDEITTATRYEMRGAEKKWTQNAIINKQIILPKSLIGDDPKIDDYSRKKATKTKTTIDKQSMFKPPLNGSLEGDKKFAYSKLTDGPECDVYEKQNFKMSDDWYRLRDRQRADFNFNLREDMTKSTKDERINWMLDAVSSNQATNESSKQATCSEKKLSKKPNFLTKFSNWVGRRRKTVYL</sequence>
<reference evidence="1" key="1">
    <citation type="submission" date="2022-08" db="UniProtKB">
        <authorList>
            <consortium name="EnsemblMetazoa"/>
        </authorList>
    </citation>
    <scope>IDENTIFICATION</scope>
    <source>
        <strain evidence="1">05x7-T-G4-1.051#20</strain>
    </source>
</reference>
<dbReference type="Proteomes" id="UP000005408">
    <property type="component" value="Unassembled WGS sequence"/>
</dbReference>
<proteinExistence type="predicted"/>
<protein>
    <submittedName>
        <fullName evidence="1">Uncharacterized protein</fullName>
    </submittedName>
</protein>
<dbReference type="AlphaFoldDB" id="A0A8W8K255"/>
<keyword evidence="2" id="KW-1185">Reference proteome</keyword>
<evidence type="ECO:0000313" key="2">
    <source>
        <dbReference type="Proteomes" id="UP000005408"/>
    </source>
</evidence>
<organism evidence="1 2">
    <name type="scientific">Magallana gigas</name>
    <name type="common">Pacific oyster</name>
    <name type="synonym">Crassostrea gigas</name>
    <dbReference type="NCBI Taxonomy" id="29159"/>
    <lineage>
        <taxon>Eukaryota</taxon>
        <taxon>Metazoa</taxon>
        <taxon>Spiralia</taxon>
        <taxon>Lophotrochozoa</taxon>
        <taxon>Mollusca</taxon>
        <taxon>Bivalvia</taxon>
        <taxon>Autobranchia</taxon>
        <taxon>Pteriomorphia</taxon>
        <taxon>Ostreida</taxon>
        <taxon>Ostreoidea</taxon>
        <taxon>Ostreidae</taxon>
        <taxon>Magallana</taxon>
    </lineage>
</organism>
<accession>A0A8W8K255</accession>
<dbReference type="EnsemblMetazoa" id="G22106.1">
    <property type="protein sequence ID" value="G22106.1:cds"/>
    <property type="gene ID" value="G22106"/>
</dbReference>